<protein>
    <submittedName>
        <fullName evidence="5">LacI family DNA-binding transcriptional regulator</fullName>
    </submittedName>
</protein>
<dbReference type="GO" id="GO:0000976">
    <property type="term" value="F:transcription cis-regulatory region binding"/>
    <property type="evidence" value="ECO:0007669"/>
    <property type="project" value="TreeGrafter"/>
</dbReference>
<evidence type="ECO:0000313" key="6">
    <source>
        <dbReference type="Proteomes" id="UP000738879"/>
    </source>
</evidence>
<evidence type="ECO:0000256" key="3">
    <source>
        <dbReference type="ARBA" id="ARBA00023163"/>
    </source>
</evidence>
<dbReference type="PROSITE" id="PS50932">
    <property type="entry name" value="HTH_LACI_2"/>
    <property type="match status" value="1"/>
</dbReference>
<dbReference type="EMBL" id="JAGZJA010000002">
    <property type="protein sequence ID" value="MBS5146686.1"/>
    <property type="molecule type" value="Genomic_DNA"/>
</dbReference>
<dbReference type="GO" id="GO:0003700">
    <property type="term" value="F:DNA-binding transcription factor activity"/>
    <property type="evidence" value="ECO:0007669"/>
    <property type="project" value="TreeGrafter"/>
</dbReference>
<comment type="caution">
    <text evidence="5">The sequence shown here is derived from an EMBL/GenBank/DDBJ whole genome shotgun (WGS) entry which is preliminary data.</text>
</comment>
<dbReference type="Gene3D" id="1.10.260.40">
    <property type="entry name" value="lambda repressor-like DNA-binding domains"/>
    <property type="match status" value="1"/>
</dbReference>
<name>A0A943BNI8_9ACTN</name>
<dbReference type="Proteomes" id="UP000738879">
    <property type="component" value="Unassembled WGS sequence"/>
</dbReference>
<dbReference type="CDD" id="cd01392">
    <property type="entry name" value="HTH_LacI"/>
    <property type="match status" value="1"/>
</dbReference>
<evidence type="ECO:0000259" key="4">
    <source>
        <dbReference type="PROSITE" id="PS50932"/>
    </source>
</evidence>
<gene>
    <name evidence="5" type="ORF">KHY67_03165</name>
</gene>
<keyword evidence="2 5" id="KW-0238">DNA-binding</keyword>
<evidence type="ECO:0000256" key="2">
    <source>
        <dbReference type="ARBA" id="ARBA00023125"/>
    </source>
</evidence>
<reference evidence="5" key="1">
    <citation type="submission" date="2021-02" db="EMBL/GenBank/DDBJ databases">
        <title>Infant gut strain persistence is associated with maternal origin, phylogeny, and functional potential including surface adhesion and iron acquisition.</title>
        <authorList>
            <person name="Lou Y.C."/>
        </authorList>
    </citation>
    <scope>NUCLEOTIDE SEQUENCE</scope>
    <source>
        <strain evidence="5">L3_128_245G1_dasL3_128_245G1_concoct_49</strain>
    </source>
</reference>
<dbReference type="PANTHER" id="PTHR30146:SF153">
    <property type="entry name" value="LACTOSE OPERON REPRESSOR"/>
    <property type="match status" value="1"/>
</dbReference>
<evidence type="ECO:0000313" key="5">
    <source>
        <dbReference type="EMBL" id="MBS5146686.1"/>
    </source>
</evidence>
<dbReference type="InterPro" id="IPR028082">
    <property type="entry name" value="Peripla_BP_I"/>
</dbReference>
<dbReference type="PROSITE" id="PS00356">
    <property type="entry name" value="HTH_LACI_1"/>
    <property type="match status" value="1"/>
</dbReference>
<dbReference type="Pfam" id="PF13377">
    <property type="entry name" value="Peripla_BP_3"/>
    <property type="match status" value="1"/>
</dbReference>
<dbReference type="AlphaFoldDB" id="A0A943BNI8"/>
<dbReference type="InterPro" id="IPR010982">
    <property type="entry name" value="Lambda_DNA-bd_dom_sf"/>
</dbReference>
<accession>A0A943BNI8</accession>
<dbReference type="PANTHER" id="PTHR30146">
    <property type="entry name" value="LACI-RELATED TRANSCRIPTIONAL REPRESSOR"/>
    <property type="match status" value="1"/>
</dbReference>
<dbReference type="InterPro" id="IPR046335">
    <property type="entry name" value="LacI/GalR-like_sensor"/>
</dbReference>
<organism evidence="5 6">
    <name type="scientific">Collinsella intestinalis</name>
    <dbReference type="NCBI Taxonomy" id="147207"/>
    <lineage>
        <taxon>Bacteria</taxon>
        <taxon>Bacillati</taxon>
        <taxon>Actinomycetota</taxon>
        <taxon>Coriobacteriia</taxon>
        <taxon>Coriobacteriales</taxon>
        <taxon>Coriobacteriaceae</taxon>
        <taxon>Collinsella</taxon>
    </lineage>
</organism>
<dbReference type="RefSeq" id="WP_278542071.1">
    <property type="nucleotide sequence ID" value="NZ_CAJLDC010000013.1"/>
</dbReference>
<evidence type="ECO:0000256" key="1">
    <source>
        <dbReference type="ARBA" id="ARBA00023015"/>
    </source>
</evidence>
<keyword evidence="1" id="KW-0805">Transcription regulation</keyword>
<keyword evidence="3" id="KW-0804">Transcription</keyword>
<dbReference type="SUPFAM" id="SSF47413">
    <property type="entry name" value="lambda repressor-like DNA-binding domains"/>
    <property type="match status" value="1"/>
</dbReference>
<dbReference type="SUPFAM" id="SSF53822">
    <property type="entry name" value="Periplasmic binding protein-like I"/>
    <property type="match status" value="1"/>
</dbReference>
<dbReference type="InterPro" id="IPR000843">
    <property type="entry name" value="HTH_LacI"/>
</dbReference>
<dbReference type="Pfam" id="PF00356">
    <property type="entry name" value="LacI"/>
    <property type="match status" value="1"/>
</dbReference>
<feature type="domain" description="HTH lacI-type" evidence="4">
    <location>
        <begin position="12"/>
        <end position="66"/>
    </location>
</feature>
<dbReference type="SMART" id="SM00354">
    <property type="entry name" value="HTH_LACI"/>
    <property type="match status" value="1"/>
</dbReference>
<sequence length="338" mass="37032">MPQEGESPTRFVSMADVAAAAGVSQQTVSRVVNDRPNVSEFTRRRVQEAMDRLGFRPNYAGRSLRGGRYLSVGLCAYDITQVGNLTMLDGIMGAAREHGYAITLVEMSKVDTFSLAEASRALAERPVDGVIIGMSRMAPDFESFTPQPGLPTVIVTMFAHPRCTTVDSDHYGCSTLVMDYLFARGHEQIRFVGGPDFSIDSQFREAGWQDALASRRIEPVAPLRGDWSARSGYEVGRRLAQDRAMTAVYVANDQMATGVIAALRDAGLRVPEDVSVVGVDDSLDPMVPHNELTTVRFDLRERGRVVLERAVPGISRGIEAIRIPGTLVERETVAPRRS</sequence>
<dbReference type="CDD" id="cd01574">
    <property type="entry name" value="PBP1_LacI"/>
    <property type="match status" value="1"/>
</dbReference>
<dbReference type="Gene3D" id="3.40.50.2300">
    <property type="match status" value="2"/>
</dbReference>
<proteinExistence type="predicted"/>